<proteinExistence type="inferred from homology"/>
<evidence type="ECO:0000259" key="3">
    <source>
        <dbReference type="Pfam" id="PF19295"/>
    </source>
</evidence>
<evidence type="ECO:0000313" key="5">
    <source>
        <dbReference type="Proteomes" id="UP001227126"/>
    </source>
</evidence>
<dbReference type="PANTHER" id="PTHR43575:SF1">
    <property type="entry name" value="PROTEIN ABCI7, CHLOROPLASTIC"/>
    <property type="match status" value="1"/>
</dbReference>
<feature type="domain" description="SUF system FeS cluster assembly SufBD core" evidence="2">
    <location>
        <begin position="173"/>
        <end position="397"/>
    </location>
</feature>
<name>A0ABT7FCN0_9RHOB</name>
<accession>A0ABT7FCN0</accession>
<dbReference type="RefSeq" id="WP_284484645.1">
    <property type="nucleotide sequence ID" value="NZ_JASNJE010000005.1"/>
</dbReference>
<dbReference type="EMBL" id="JASNJE010000005">
    <property type="protein sequence ID" value="MDK3072710.1"/>
    <property type="molecule type" value="Genomic_DNA"/>
</dbReference>
<dbReference type="InterPro" id="IPR055346">
    <property type="entry name" value="Fe-S_cluster_assembly_SufBD"/>
</dbReference>
<keyword evidence="5" id="KW-1185">Reference proteome</keyword>
<dbReference type="SUPFAM" id="SSF101960">
    <property type="entry name" value="Stabilizer of iron transporter SufD"/>
    <property type="match status" value="1"/>
</dbReference>
<dbReference type="InterPro" id="IPR037284">
    <property type="entry name" value="SUF_FeS_clus_asmbl_SufBD_sf"/>
</dbReference>
<dbReference type="PANTHER" id="PTHR43575">
    <property type="entry name" value="PROTEIN ABCI7, CHLOROPLASTIC"/>
    <property type="match status" value="1"/>
</dbReference>
<gene>
    <name evidence="4" type="ORF">QO034_06280</name>
</gene>
<protein>
    <submittedName>
        <fullName evidence="4">SufD family Fe-S cluster assembly protein</fullName>
    </submittedName>
</protein>
<dbReference type="Proteomes" id="UP001227126">
    <property type="component" value="Unassembled WGS sequence"/>
</dbReference>
<organism evidence="4 5">
    <name type="scientific">Sedimentitalea xiamensis</name>
    <dbReference type="NCBI Taxonomy" id="3050037"/>
    <lineage>
        <taxon>Bacteria</taxon>
        <taxon>Pseudomonadati</taxon>
        <taxon>Pseudomonadota</taxon>
        <taxon>Alphaproteobacteria</taxon>
        <taxon>Rhodobacterales</taxon>
        <taxon>Paracoccaceae</taxon>
        <taxon>Sedimentitalea</taxon>
    </lineage>
</organism>
<evidence type="ECO:0000259" key="2">
    <source>
        <dbReference type="Pfam" id="PF01458"/>
    </source>
</evidence>
<dbReference type="Pfam" id="PF19295">
    <property type="entry name" value="SufBD_N"/>
    <property type="match status" value="1"/>
</dbReference>
<feature type="domain" description="SUF system FeS cluster assembly SufBD N-terminal" evidence="3">
    <location>
        <begin position="29"/>
        <end position="157"/>
    </location>
</feature>
<dbReference type="InterPro" id="IPR000825">
    <property type="entry name" value="SUF_FeS_clus_asmbl_SufBD_core"/>
</dbReference>
<dbReference type="InterPro" id="IPR045595">
    <property type="entry name" value="SufBD_N"/>
</dbReference>
<evidence type="ECO:0000313" key="4">
    <source>
        <dbReference type="EMBL" id="MDK3072710.1"/>
    </source>
</evidence>
<reference evidence="4 5" key="1">
    <citation type="submission" date="2023-05" db="EMBL/GenBank/DDBJ databases">
        <title>Sedimentitalea sp. nov. JM2-8.</title>
        <authorList>
            <person name="Huang J."/>
        </authorList>
    </citation>
    <scope>NUCLEOTIDE SEQUENCE [LARGE SCALE GENOMIC DNA]</scope>
    <source>
        <strain evidence="4 5">JM2-8</strain>
    </source>
</reference>
<evidence type="ECO:0000256" key="1">
    <source>
        <dbReference type="ARBA" id="ARBA00043967"/>
    </source>
</evidence>
<dbReference type="Pfam" id="PF01458">
    <property type="entry name" value="SUFBD_core"/>
    <property type="match status" value="1"/>
</dbReference>
<comment type="caution">
    <text evidence="4">The sequence shown here is derived from an EMBL/GenBank/DDBJ whole genome shotgun (WGS) entry which is preliminary data.</text>
</comment>
<comment type="similarity">
    <text evidence="1">Belongs to the iron-sulfur cluster assembly SufBD family.</text>
</comment>
<sequence>MGLPERKRTATEARLAGLTLPTGGWAEPARRDALSRVTAMGLPQRRDEYWKYTRPDSLLDPEPPRAALLEQGGELVFESMDRLKIVFVDGVFDPEASDALELEGVTIDRLADARDADIHWAKDFYGVLEARGQTPVERPFAAMNTAFATDGVIIHVTGKPSKPISLIYIHRSEHSDAILHHVVRVDRDAEATILENGPAAARFNKCMEIDIADGGILHHVRAQGRDHERRAVTHVFARLGRDSVFKSFTLSVNGVLTRNECVIELTGDDAIAHVAGACVGDGDFHHDDTVFVTHDAVNCESRQVFKKVLRNGATGVFQGKILVKEGAQKTDGYQISQSLLLDEDSQFLAKPELEIYADDVACSHGSTSGAIDEDALFYLRSRGVPHGTATDLLTLAFLAEAVQEVEDEALAKDIISRLENWLARRR</sequence>